<dbReference type="Pfam" id="PF00535">
    <property type="entry name" value="Glycos_transf_2"/>
    <property type="match status" value="1"/>
</dbReference>
<dbReference type="GO" id="GO:0005886">
    <property type="term" value="C:plasma membrane"/>
    <property type="evidence" value="ECO:0007669"/>
    <property type="project" value="TreeGrafter"/>
</dbReference>
<protein>
    <submittedName>
        <fullName evidence="10">Glycosyl transferase</fullName>
    </submittedName>
</protein>
<evidence type="ECO:0000256" key="1">
    <source>
        <dbReference type="ARBA" id="ARBA00022475"/>
    </source>
</evidence>
<dbReference type="SUPFAM" id="SSF53448">
    <property type="entry name" value="Nucleotide-diphospho-sugar transferases"/>
    <property type="match status" value="1"/>
</dbReference>
<dbReference type="RefSeq" id="WP_097653414.1">
    <property type="nucleotide sequence ID" value="NZ_LYXE01000092.1"/>
</dbReference>
<evidence type="ECO:0000256" key="5">
    <source>
        <dbReference type="ARBA" id="ARBA00022985"/>
    </source>
</evidence>
<dbReference type="GO" id="GO:0099621">
    <property type="term" value="F:undecaprenyl-phosphate 4-deoxy-4-formamido-L-arabinose transferase activity"/>
    <property type="evidence" value="ECO:0007669"/>
    <property type="project" value="TreeGrafter"/>
</dbReference>
<dbReference type="PANTHER" id="PTHR48090:SF3">
    <property type="entry name" value="UNDECAPRENYL-PHOSPHATE 4-DEOXY-4-FORMAMIDO-L-ARABINOSE TRANSFERASE"/>
    <property type="match status" value="1"/>
</dbReference>
<feature type="domain" description="Glycosyltransferase 2-like" evidence="9">
    <location>
        <begin position="11"/>
        <end position="174"/>
    </location>
</feature>
<evidence type="ECO:0000256" key="3">
    <source>
        <dbReference type="ARBA" id="ARBA00022679"/>
    </source>
</evidence>
<organism evidence="10 11">
    <name type="scientific">Candidatus Chloroploca asiatica</name>
    <dbReference type="NCBI Taxonomy" id="1506545"/>
    <lineage>
        <taxon>Bacteria</taxon>
        <taxon>Bacillati</taxon>
        <taxon>Chloroflexota</taxon>
        <taxon>Chloroflexia</taxon>
        <taxon>Chloroflexales</taxon>
        <taxon>Chloroflexineae</taxon>
        <taxon>Oscillochloridaceae</taxon>
        <taxon>Candidatus Chloroploca</taxon>
    </lineage>
</organism>
<evidence type="ECO:0000256" key="8">
    <source>
        <dbReference type="SAM" id="Phobius"/>
    </source>
</evidence>
<dbReference type="InterPro" id="IPR029044">
    <property type="entry name" value="Nucleotide-diphossugar_trans"/>
</dbReference>
<dbReference type="InterPro" id="IPR001173">
    <property type="entry name" value="Glyco_trans_2-like"/>
</dbReference>
<keyword evidence="5" id="KW-0448">Lipopolysaccharide biosynthesis</keyword>
<dbReference type="Proteomes" id="UP000220922">
    <property type="component" value="Unassembled WGS sequence"/>
</dbReference>
<sequence>MASTQVAPWLSVVVPIYNEEESIPHLYTHLTAALAQIDKPYEIICVDDGSRDGSFALLHELADRDARVRVVRFRRNFGQTAAFAAGFDRARGEWLVTIDADLQNDPDDIAMLLDKAAEGFDVVSGWRAHRQDPFLNRRLPSIIANRMISWATGVTLHDYGCSLKVYRTDIVKHISLYGELHRFIPAIASWQGVAVAEMPVNHAPRRYGTSKYGISRTTRVLLDLITVRFLLSYSTRPMQVFGSVGLILGTLGSILLAYLGYIRLFLGSPLSDRPLLLLAVLLVVLGVQLVGMGLLGELITRVYYEGSNRPIYAVREELNGE</sequence>
<proteinExistence type="predicted"/>
<evidence type="ECO:0000313" key="11">
    <source>
        <dbReference type="Proteomes" id="UP000220922"/>
    </source>
</evidence>
<dbReference type="CDD" id="cd04187">
    <property type="entry name" value="DPM1_like_bac"/>
    <property type="match status" value="1"/>
</dbReference>
<gene>
    <name evidence="10" type="ORF">A9Q02_14935</name>
</gene>
<reference evidence="10 11" key="1">
    <citation type="submission" date="2016-05" db="EMBL/GenBank/DDBJ databases">
        <authorList>
            <person name="Lavstsen T."/>
            <person name="Jespersen J.S."/>
        </authorList>
    </citation>
    <scope>NUCLEOTIDE SEQUENCE [LARGE SCALE GENOMIC DNA]</scope>
    <source>
        <strain evidence="10 11">B7-9</strain>
    </source>
</reference>
<dbReference type="OrthoDB" id="9807778at2"/>
<keyword evidence="6 8" id="KW-1133">Transmembrane helix</keyword>
<name>A0A2H3KKV5_9CHLR</name>
<evidence type="ECO:0000256" key="7">
    <source>
        <dbReference type="ARBA" id="ARBA00023136"/>
    </source>
</evidence>
<evidence type="ECO:0000256" key="6">
    <source>
        <dbReference type="ARBA" id="ARBA00022989"/>
    </source>
</evidence>
<feature type="transmembrane region" description="Helical" evidence="8">
    <location>
        <begin position="274"/>
        <end position="295"/>
    </location>
</feature>
<evidence type="ECO:0000256" key="2">
    <source>
        <dbReference type="ARBA" id="ARBA00022676"/>
    </source>
</evidence>
<keyword evidence="4 8" id="KW-0812">Transmembrane</keyword>
<evidence type="ECO:0000313" key="10">
    <source>
        <dbReference type="EMBL" id="PDV98591.1"/>
    </source>
</evidence>
<dbReference type="Gene3D" id="3.90.550.10">
    <property type="entry name" value="Spore Coat Polysaccharide Biosynthesis Protein SpsA, Chain A"/>
    <property type="match status" value="1"/>
</dbReference>
<accession>A0A2H3KKV5</accession>
<feature type="transmembrane region" description="Helical" evidence="8">
    <location>
        <begin position="240"/>
        <end position="262"/>
    </location>
</feature>
<comment type="caution">
    <text evidence="10">The sequence shown here is derived from an EMBL/GenBank/DDBJ whole genome shotgun (WGS) entry which is preliminary data.</text>
</comment>
<dbReference type="GO" id="GO:0009103">
    <property type="term" value="P:lipopolysaccharide biosynthetic process"/>
    <property type="evidence" value="ECO:0007669"/>
    <property type="project" value="UniProtKB-KW"/>
</dbReference>
<keyword evidence="2" id="KW-0328">Glycosyltransferase</keyword>
<evidence type="ECO:0000256" key="4">
    <source>
        <dbReference type="ARBA" id="ARBA00022692"/>
    </source>
</evidence>
<dbReference type="EMBL" id="LYXE01000092">
    <property type="protein sequence ID" value="PDV98591.1"/>
    <property type="molecule type" value="Genomic_DNA"/>
</dbReference>
<keyword evidence="7 8" id="KW-0472">Membrane</keyword>
<dbReference type="InterPro" id="IPR050256">
    <property type="entry name" value="Glycosyltransferase_2"/>
</dbReference>
<dbReference type="AlphaFoldDB" id="A0A2H3KKV5"/>
<keyword evidence="1" id="KW-1003">Cell membrane</keyword>
<evidence type="ECO:0000259" key="9">
    <source>
        <dbReference type="Pfam" id="PF00535"/>
    </source>
</evidence>
<dbReference type="PANTHER" id="PTHR48090">
    <property type="entry name" value="UNDECAPRENYL-PHOSPHATE 4-DEOXY-4-FORMAMIDO-L-ARABINOSE TRANSFERASE-RELATED"/>
    <property type="match status" value="1"/>
</dbReference>
<keyword evidence="11" id="KW-1185">Reference proteome</keyword>
<keyword evidence="3 10" id="KW-0808">Transferase</keyword>